<dbReference type="Proteomes" id="UP000053815">
    <property type="component" value="Unassembled WGS sequence"/>
</dbReference>
<dbReference type="EMBL" id="DF836475">
    <property type="protein sequence ID" value="GAN08023.1"/>
    <property type="molecule type" value="Genomic_DNA"/>
</dbReference>
<dbReference type="OrthoDB" id="2418221at2759"/>
<keyword evidence="2" id="KW-1185">Reference proteome</keyword>
<name>A0A0C9N0A9_9FUNG</name>
<protein>
    <submittedName>
        <fullName evidence="1">Uncharacterized protein</fullName>
    </submittedName>
</protein>
<reference evidence="1" key="1">
    <citation type="submission" date="2014-09" db="EMBL/GenBank/DDBJ databases">
        <title>Draft genome sequence of an oleaginous Mucoromycotina fungus Mucor ambiguus NBRC6742.</title>
        <authorList>
            <person name="Takeda I."/>
            <person name="Yamane N."/>
            <person name="Morita T."/>
            <person name="Tamano K."/>
            <person name="Machida M."/>
            <person name="Baker S."/>
            <person name="Koike H."/>
        </authorList>
    </citation>
    <scope>NUCLEOTIDE SEQUENCE</scope>
    <source>
        <strain evidence="1">NBRC 6742</strain>
    </source>
</reference>
<organism evidence="1">
    <name type="scientific">Mucor ambiguus</name>
    <dbReference type="NCBI Taxonomy" id="91626"/>
    <lineage>
        <taxon>Eukaryota</taxon>
        <taxon>Fungi</taxon>
        <taxon>Fungi incertae sedis</taxon>
        <taxon>Mucoromycota</taxon>
        <taxon>Mucoromycotina</taxon>
        <taxon>Mucoromycetes</taxon>
        <taxon>Mucorales</taxon>
        <taxon>Mucorineae</taxon>
        <taxon>Mucoraceae</taxon>
        <taxon>Mucor</taxon>
    </lineage>
</organism>
<accession>A0A0C9N0A9</accession>
<proteinExistence type="predicted"/>
<evidence type="ECO:0000313" key="2">
    <source>
        <dbReference type="Proteomes" id="UP000053815"/>
    </source>
</evidence>
<gene>
    <name evidence="1" type="ORF">MAM1_0186d07529</name>
</gene>
<dbReference type="AlphaFoldDB" id="A0A0C9N0A9"/>
<evidence type="ECO:0000313" key="1">
    <source>
        <dbReference type="EMBL" id="GAN08023.1"/>
    </source>
</evidence>
<sequence length="125" mass="13914">MPFRCKCGRTFEKLESFGSHTSGCAPFHHRRISTSDIIVSKNEIKATKKAKLSIETNKLLQQPQVRDDGALSFSPLFSKTSNKNIEPAPRSAPVSGFMMPTALSIQNTFEAVSRRRSMSYKATSM</sequence>